<evidence type="ECO:0000313" key="2">
    <source>
        <dbReference type="EMBL" id="MBB5472345.1"/>
    </source>
</evidence>
<keyword evidence="3" id="KW-1185">Reference proteome</keyword>
<protein>
    <submittedName>
        <fullName evidence="1">Uncharacterized protein</fullName>
    </submittedName>
</protein>
<gene>
    <name evidence="1" type="ORF">CHO01_38450</name>
    <name evidence="2" type="ORF">HNR08_001081</name>
</gene>
<dbReference type="EMBL" id="JACHDN010000001">
    <property type="protein sequence ID" value="MBB5472345.1"/>
    <property type="molecule type" value="Genomic_DNA"/>
</dbReference>
<evidence type="ECO:0000313" key="3">
    <source>
        <dbReference type="Proteomes" id="UP000321723"/>
    </source>
</evidence>
<proteinExistence type="predicted"/>
<dbReference type="AlphaFoldDB" id="A0A511FHJ0"/>
<name>A0A511FHJ0_9CELL</name>
<reference evidence="1 3" key="1">
    <citation type="submission" date="2019-07" db="EMBL/GenBank/DDBJ databases">
        <title>Whole genome shotgun sequence of Cellulomonas hominis NBRC 16055.</title>
        <authorList>
            <person name="Hosoyama A."/>
            <person name="Uohara A."/>
            <person name="Ohji S."/>
            <person name="Ichikawa N."/>
        </authorList>
    </citation>
    <scope>NUCLEOTIDE SEQUENCE [LARGE SCALE GENOMIC DNA]</scope>
    <source>
        <strain evidence="1 3">NBRC 16055</strain>
    </source>
</reference>
<dbReference type="EMBL" id="BJVQ01000103">
    <property type="protein sequence ID" value="GEL48729.1"/>
    <property type="molecule type" value="Genomic_DNA"/>
</dbReference>
<organism evidence="1 3">
    <name type="scientific">Cellulomonas hominis</name>
    <dbReference type="NCBI Taxonomy" id="156981"/>
    <lineage>
        <taxon>Bacteria</taxon>
        <taxon>Bacillati</taxon>
        <taxon>Actinomycetota</taxon>
        <taxon>Actinomycetes</taxon>
        <taxon>Micrococcales</taxon>
        <taxon>Cellulomonadaceae</taxon>
        <taxon>Cellulomonas</taxon>
    </lineage>
</organism>
<dbReference type="RefSeq" id="WP_146840719.1">
    <property type="nucleotide sequence ID" value="NZ_BJVQ01000103.1"/>
</dbReference>
<sequence length="784" mass="82980">MVTPAQLSTWQPDRLGQIADDVARHRGVLTRLDDDVADARPPLSWTFADASAARAEHSRLSQGLATQVSETVGVIEALDAAATAIRRAQTSLEGAIRRAGGHGLRVDQSTGAVTSTRTYDDEEDADYARGVMNEIAEQVSAALGDADAADQALAAVLRAAATTDVNAIGSLGDQRRVLEFQELSQADQVRHLLDHPEDFALLGAHTSPEVKALVGQEVAEQLDGAARDATAFGDAAAVERYTRLLDAFGDDPDVMGPMYQRLGPDGLLATYNGMTSMMYVGANVEELGDLAGRLRDGLQTATRQDGFDGRAFGEDLVRYATHTTTDAERDAFSAAYPSQGEHAAVLDYLLRDGDYGEDFVRGVAWELDAFERSNPLRAETWTHHASFASPLNGLGVDGDGIHQADPMAAAMGQLGRHPGLGLEFFSDADGAERTGYYFAERDWSRDGFAGISEAALAIGTDADNLAGDPEKTGLFVSEFFGRLPDNPQFTAEHAAGASEPLGALLKHYMPSVQIAVGTPTSANGAAGLVTIQDDFLPALDNQPKIYSKDLDVLLGVALSTEEGMARVAEGVANYRQTAIGGWSVLHGAGVEGATYQALEDVLTSSAGLEGHMQEALSMIDIEGARSRDQQIAAFTGLVSKAASLVPVPGAEMIVDVAGSTGKQLADAAWSEIRKIPSGQITEIFGGNEDAARAEATDTYLDSRARSVVSSFLALAEAGVVEVPATMRDTWMPGGRLLSVSDIPLDDLGVRTHEASTLLRPIVSVETIEGAFTDPYRVISTEGTP</sequence>
<dbReference type="Proteomes" id="UP000564629">
    <property type="component" value="Unassembled WGS sequence"/>
</dbReference>
<evidence type="ECO:0000313" key="4">
    <source>
        <dbReference type="Proteomes" id="UP000564629"/>
    </source>
</evidence>
<evidence type="ECO:0000313" key="1">
    <source>
        <dbReference type="EMBL" id="GEL48729.1"/>
    </source>
</evidence>
<dbReference type="Proteomes" id="UP000321723">
    <property type="component" value="Unassembled WGS sequence"/>
</dbReference>
<accession>A0A511FHJ0</accession>
<dbReference type="OrthoDB" id="3752094at2"/>
<reference evidence="2 4" key="2">
    <citation type="submission" date="2020-08" db="EMBL/GenBank/DDBJ databases">
        <title>Sequencing the genomes of 1000 actinobacteria strains.</title>
        <authorList>
            <person name="Klenk H.-P."/>
        </authorList>
    </citation>
    <scope>NUCLEOTIDE SEQUENCE [LARGE SCALE GENOMIC DNA]</scope>
    <source>
        <strain evidence="2 4">DSM 9581</strain>
    </source>
</reference>
<comment type="caution">
    <text evidence="1">The sequence shown here is derived from an EMBL/GenBank/DDBJ whole genome shotgun (WGS) entry which is preliminary data.</text>
</comment>